<feature type="transmembrane region" description="Helical" evidence="1">
    <location>
        <begin position="94"/>
        <end position="122"/>
    </location>
</feature>
<dbReference type="STRING" id="715226.ABI_07400"/>
<dbReference type="AlphaFoldDB" id="F4QLG1"/>
<dbReference type="Proteomes" id="UP000006512">
    <property type="component" value="Unassembled WGS sequence"/>
</dbReference>
<name>F4QLG1_9CAUL</name>
<keyword evidence="1" id="KW-0472">Membrane</keyword>
<proteinExistence type="predicted"/>
<reference evidence="3" key="1">
    <citation type="submission" date="2011-03" db="EMBL/GenBank/DDBJ databases">
        <title>Draft genome sequence of Brevundimonas diminuta.</title>
        <authorList>
            <person name="Brown P.J.B."/>
            <person name="Buechlein A."/>
            <person name="Hemmerich C."/>
            <person name="Brun Y.V."/>
        </authorList>
    </citation>
    <scope>NUCLEOTIDE SEQUENCE [LARGE SCALE GENOMIC DNA]</scope>
    <source>
        <strain evidence="3">C19</strain>
    </source>
</reference>
<feature type="transmembrane region" description="Helical" evidence="1">
    <location>
        <begin position="155"/>
        <end position="179"/>
    </location>
</feature>
<keyword evidence="3" id="KW-1185">Reference proteome</keyword>
<accession>F4QLG1</accession>
<dbReference type="EMBL" id="GL883077">
    <property type="protein sequence ID" value="EGF92306.1"/>
    <property type="molecule type" value="Genomic_DNA"/>
</dbReference>
<dbReference type="RefSeq" id="WP_006271481.1">
    <property type="nucleotide sequence ID" value="NZ_GL883077.1"/>
</dbReference>
<dbReference type="Pfam" id="PF22564">
    <property type="entry name" value="HAAS"/>
    <property type="match status" value="1"/>
</dbReference>
<protein>
    <submittedName>
        <fullName evidence="2">Uncharacterized protein</fullName>
    </submittedName>
</protein>
<dbReference type="OrthoDB" id="7172368at2"/>
<evidence type="ECO:0000313" key="2">
    <source>
        <dbReference type="EMBL" id="EGF92306.1"/>
    </source>
</evidence>
<sequence>MTDRDTIETWLKALDAALTTVPDAQRADVVAEARGHLEERLAAGLSAESALHGFGTAKAYAQGFVDQHALDRALTSKRIIVMVTTLAGFTSRSIIAFFGLMGALLFGSIALGSIVSIVLKLINPAAVGLWMEGSDSFILGTTSHPSVATELAGNWVYLIFFGLIVIGGFLARGSLLAAIRSIKNETIVG</sequence>
<dbReference type="eggNOG" id="COG4709">
    <property type="taxonomic scope" value="Bacteria"/>
</dbReference>
<evidence type="ECO:0000256" key="1">
    <source>
        <dbReference type="SAM" id="Phobius"/>
    </source>
</evidence>
<dbReference type="HOGENOM" id="CLU_1431877_0_0_5"/>
<organism evidence="2 3">
    <name type="scientific">Asticcacaulis biprosthecium C19</name>
    <dbReference type="NCBI Taxonomy" id="715226"/>
    <lineage>
        <taxon>Bacteria</taxon>
        <taxon>Pseudomonadati</taxon>
        <taxon>Pseudomonadota</taxon>
        <taxon>Alphaproteobacteria</taxon>
        <taxon>Caulobacterales</taxon>
        <taxon>Caulobacteraceae</taxon>
        <taxon>Asticcacaulis</taxon>
    </lineage>
</organism>
<evidence type="ECO:0000313" key="3">
    <source>
        <dbReference type="Proteomes" id="UP000006512"/>
    </source>
</evidence>
<keyword evidence="1" id="KW-1133">Transmembrane helix</keyword>
<keyword evidence="1" id="KW-0812">Transmembrane</keyword>
<gene>
    <name evidence="2" type="ORF">ABI_07400</name>
</gene>